<comment type="similarity">
    <text evidence="2">Belongs to the acyltransferase 3 family.</text>
</comment>
<keyword evidence="10" id="KW-1185">Reference proteome</keyword>
<feature type="domain" description="Acyltransferase 3" evidence="8">
    <location>
        <begin position="14"/>
        <end position="337"/>
    </location>
</feature>
<evidence type="ECO:0000256" key="3">
    <source>
        <dbReference type="ARBA" id="ARBA00022475"/>
    </source>
</evidence>
<feature type="transmembrane region" description="Helical" evidence="7">
    <location>
        <begin position="187"/>
        <end position="205"/>
    </location>
</feature>
<dbReference type="GO" id="GO:0005886">
    <property type="term" value="C:plasma membrane"/>
    <property type="evidence" value="ECO:0007669"/>
    <property type="project" value="UniProtKB-SubCell"/>
</dbReference>
<dbReference type="PANTHER" id="PTHR40074:SF2">
    <property type="entry name" value="O-ACETYLTRANSFERASE WECH"/>
    <property type="match status" value="1"/>
</dbReference>
<evidence type="ECO:0000313" key="9">
    <source>
        <dbReference type="EMBL" id="MCC0176371.1"/>
    </source>
</evidence>
<feature type="transmembrane region" description="Helical" evidence="7">
    <location>
        <begin position="258"/>
        <end position="275"/>
    </location>
</feature>
<feature type="transmembrane region" description="Helical" evidence="7">
    <location>
        <begin position="221"/>
        <end position="238"/>
    </location>
</feature>
<comment type="caution">
    <text evidence="9">The sequence shown here is derived from an EMBL/GenBank/DDBJ whole genome shotgun (WGS) entry which is preliminary data.</text>
</comment>
<evidence type="ECO:0000256" key="4">
    <source>
        <dbReference type="ARBA" id="ARBA00022692"/>
    </source>
</evidence>
<dbReference type="EMBL" id="JADWDC010000008">
    <property type="protein sequence ID" value="MCC0176371.1"/>
    <property type="molecule type" value="Genomic_DNA"/>
</dbReference>
<evidence type="ECO:0000256" key="6">
    <source>
        <dbReference type="ARBA" id="ARBA00023136"/>
    </source>
</evidence>
<dbReference type="RefSeq" id="WP_229639413.1">
    <property type="nucleotide sequence ID" value="NZ_JADWDC010000008.1"/>
</dbReference>
<evidence type="ECO:0000256" key="1">
    <source>
        <dbReference type="ARBA" id="ARBA00004651"/>
    </source>
</evidence>
<feature type="transmembrane region" description="Helical" evidence="7">
    <location>
        <begin position="53"/>
        <end position="75"/>
    </location>
</feature>
<proteinExistence type="inferred from homology"/>
<keyword evidence="9" id="KW-0808">Transferase</keyword>
<dbReference type="Pfam" id="PF01757">
    <property type="entry name" value="Acyl_transf_3"/>
    <property type="match status" value="1"/>
</dbReference>
<evidence type="ECO:0000256" key="2">
    <source>
        <dbReference type="ARBA" id="ARBA00007400"/>
    </source>
</evidence>
<feature type="transmembrane region" description="Helical" evidence="7">
    <location>
        <begin position="126"/>
        <end position="151"/>
    </location>
</feature>
<gene>
    <name evidence="9" type="ORF">I4641_05190</name>
</gene>
<evidence type="ECO:0000313" key="10">
    <source>
        <dbReference type="Proteomes" id="UP000729733"/>
    </source>
</evidence>
<dbReference type="AlphaFoldDB" id="A0A964BQM4"/>
<accession>A0A964BQM4</accession>
<dbReference type="PANTHER" id="PTHR40074">
    <property type="entry name" value="O-ACETYLTRANSFERASE WECH"/>
    <property type="match status" value="1"/>
</dbReference>
<comment type="subcellular location">
    <subcellularLocation>
        <location evidence="1">Cell membrane</location>
        <topology evidence="1">Multi-pass membrane protein</topology>
    </subcellularLocation>
</comment>
<dbReference type="GO" id="GO:0009246">
    <property type="term" value="P:enterobacterial common antigen biosynthetic process"/>
    <property type="evidence" value="ECO:0007669"/>
    <property type="project" value="TreeGrafter"/>
</dbReference>
<dbReference type="InterPro" id="IPR002656">
    <property type="entry name" value="Acyl_transf_3_dom"/>
</dbReference>
<keyword evidence="6 7" id="KW-0472">Membrane</keyword>
<keyword evidence="4 7" id="KW-0812">Transmembrane</keyword>
<keyword evidence="5 7" id="KW-1133">Transmembrane helix</keyword>
<reference evidence="9" key="1">
    <citation type="journal article" date="2021" name="Antonie Van Leeuwenhoek">
        <title>Draft genome and description of Waterburya agarophytonicola gen. nov. sp. nov. (Pleurocapsales, Cyanobacteria): a seaweed symbiont.</title>
        <authorList>
            <person name="Bonthond G."/>
            <person name="Shalygin S."/>
            <person name="Bayer T."/>
            <person name="Weinberger F."/>
        </authorList>
    </citation>
    <scope>NUCLEOTIDE SEQUENCE</scope>
    <source>
        <strain evidence="9">KI4</strain>
    </source>
</reference>
<feature type="transmembrane region" description="Helical" evidence="7">
    <location>
        <begin position="163"/>
        <end position="181"/>
    </location>
</feature>
<keyword evidence="9" id="KW-0012">Acyltransferase</keyword>
<evidence type="ECO:0000256" key="5">
    <source>
        <dbReference type="ARBA" id="ARBA00022989"/>
    </source>
</evidence>
<feature type="transmembrane region" description="Helical" evidence="7">
    <location>
        <begin position="12"/>
        <end position="33"/>
    </location>
</feature>
<sequence>MITQSPPKKKKFINSINYFRGLAIIIIVLGHSYDLAHWNISSNVGNFIQALSLNGTVYFVFISGFLYYHIFYHRFNYKKFMLKKAQYVLLPYILFSFIPILLTVFFDGGGAALPDNLRQQPFLAVIWYLATGKIIHAYWYIPMAILLFAVSPLVNFIIKSDRVLTAFWLLLPVSLIIHRPIDNLNAVHSLIYFFPVYLLGVWSSINNKKIYAYLKDNNKKIIIAFLAIALGLIQILVFKQTGNFHKDFWAITIPDVNLLQKILLCFLFMSILDIYEDTNFNIVNKVAETSFAIYFIHPFLINALYSISLKLNIDYQGNFFTLIITTFLVTLTSMAIALGIKAVLKKNSRYLIGW</sequence>
<keyword evidence="3" id="KW-1003">Cell membrane</keyword>
<feature type="transmembrane region" description="Helical" evidence="7">
    <location>
        <begin position="287"/>
        <end position="307"/>
    </location>
</feature>
<protein>
    <submittedName>
        <fullName evidence="9">Acyltransferase</fullName>
    </submittedName>
</protein>
<evidence type="ECO:0000256" key="7">
    <source>
        <dbReference type="SAM" id="Phobius"/>
    </source>
</evidence>
<feature type="transmembrane region" description="Helical" evidence="7">
    <location>
        <begin position="319"/>
        <end position="344"/>
    </location>
</feature>
<dbReference type="GO" id="GO:0016413">
    <property type="term" value="F:O-acetyltransferase activity"/>
    <property type="evidence" value="ECO:0007669"/>
    <property type="project" value="TreeGrafter"/>
</dbReference>
<evidence type="ECO:0000259" key="8">
    <source>
        <dbReference type="Pfam" id="PF01757"/>
    </source>
</evidence>
<dbReference type="Proteomes" id="UP000729733">
    <property type="component" value="Unassembled WGS sequence"/>
</dbReference>
<feature type="transmembrane region" description="Helical" evidence="7">
    <location>
        <begin position="87"/>
        <end position="106"/>
    </location>
</feature>
<organism evidence="9 10">
    <name type="scientific">Waterburya agarophytonicola KI4</name>
    <dbReference type="NCBI Taxonomy" id="2874699"/>
    <lineage>
        <taxon>Bacteria</taxon>
        <taxon>Bacillati</taxon>
        <taxon>Cyanobacteriota</taxon>
        <taxon>Cyanophyceae</taxon>
        <taxon>Pleurocapsales</taxon>
        <taxon>Hyellaceae</taxon>
        <taxon>Waterburya</taxon>
        <taxon>Waterburya agarophytonicola</taxon>
    </lineage>
</organism>
<name>A0A964BQM4_9CYAN</name>